<comment type="function">
    <text evidence="4">Co-chaperone for Hsp70 protein HSPA5/BiP that acts as a key repressor of the ERN1/IRE1-mediated unfolded protein response (UPR). J domain-containing co-chaperones stimulate the ATPase activity of Hsp70 proteins and are required for efficient substrate recognition by Hsp70 proteins. In the unstressed endoplasmic reticulum, interacts with the luminal region of ERN1/IRE1 and selectively recruits HSPA5/BiP: HSPA5/BiP disrupts the dimerization of the active ERN1/IRE1 luminal region, thereby inactivating ERN1/IRE1. Also involved in endoplasmic reticulum-associated degradation (ERAD) of misfolded proteins. Required for survival of B-cell progenitors and normal antibody production.</text>
</comment>
<dbReference type="Proteomes" id="UP000472262">
    <property type="component" value="Unassembled WGS sequence"/>
</dbReference>
<proteinExistence type="predicted"/>
<dbReference type="PANTHER" id="PTHR44360">
    <property type="entry name" value="DNAJ HOMOLOG SUBFAMILY B MEMBER 9"/>
    <property type="match status" value="1"/>
</dbReference>
<dbReference type="SUPFAM" id="SSF46565">
    <property type="entry name" value="Chaperone J-domain"/>
    <property type="match status" value="1"/>
</dbReference>
<evidence type="ECO:0000313" key="7">
    <source>
        <dbReference type="Ensembl" id="ENSSGRP00000004099.1"/>
    </source>
</evidence>
<dbReference type="CDD" id="cd06257">
    <property type="entry name" value="DnaJ"/>
    <property type="match status" value="1"/>
</dbReference>
<reference evidence="7" key="2">
    <citation type="submission" date="2025-09" db="UniProtKB">
        <authorList>
            <consortium name="Ensembl"/>
        </authorList>
    </citation>
    <scope>IDENTIFICATION</scope>
</reference>
<dbReference type="InterPro" id="IPR036869">
    <property type="entry name" value="J_dom_sf"/>
</dbReference>
<dbReference type="Ensembl" id="ENSSGRT00000004452.1">
    <property type="protein sequence ID" value="ENSSGRP00000004099.1"/>
    <property type="gene ID" value="ENSSGRG00000002500.1"/>
</dbReference>
<organism evidence="7 8">
    <name type="scientific">Sinocyclocheilus grahami</name>
    <name type="common">Dianchi golden-line fish</name>
    <name type="synonym">Barbus grahami</name>
    <dbReference type="NCBI Taxonomy" id="75366"/>
    <lineage>
        <taxon>Eukaryota</taxon>
        <taxon>Metazoa</taxon>
        <taxon>Chordata</taxon>
        <taxon>Craniata</taxon>
        <taxon>Vertebrata</taxon>
        <taxon>Euteleostomi</taxon>
        <taxon>Actinopterygii</taxon>
        <taxon>Neopterygii</taxon>
        <taxon>Teleostei</taxon>
        <taxon>Ostariophysi</taxon>
        <taxon>Cypriniformes</taxon>
        <taxon>Cyprinidae</taxon>
        <taxon>Cyprininae</taxon>
        <taxon>Sinocyclocheilus</taxon>
    </lineage>
</organism>
<dbReference type="SMART" id="SM00271">
    <property type="entry name" value="DnaJ"/>
    <property type="match status" value="1"/>
</dbReference>
<dbReference type="GO" id="GO:0005783">
    <property type="term" value="C:endoplasmic reticulum"/>
    <property type="evidence" value="ECO:0007669"/>
    <property type="project" value="TreeGrafter"/>
</dbReference>
<keyword evidence="1" id="KW-0143">Chaperone</keyword>
<dbReference type="InterPro" id="IPR001623">
    <property type="entry name" value="DnaJ_domain"/>
</dbReference>
<dbReference type="PANTHER" id="PTHR44360:SF1">
    <property type="entry name" value="DNAJ HOMOLOG SUBFAMILY B MEMBER 9"/>
    <property type="match status" value="1"/>
</dbReference>
<evidence type="ECO:0000256" key="3">
    <source>
        <dbReference type="ARBA" id="ARBA00041533"/>
    </source>
</evidence>
<evidence type="ECO:0000259" key="6">
    <source>
        <dbReference type="PROSITE" id="PS50076"/>
    </source>
</evidence>
<dbReference type="GO" id="GO:0051787">
    <property type="term" value="F:misfolded protein binding"/>
    <property type="evidence" value="ECO:0007669"/>
    <property type="project" value="TreeGrafter"/>
</dbReference>
<dbReference type="InterPro" id="IPR051948">
    <property type="entry name" value="Hsp70_co-chaperone_J-domain"/>
</dbReference>
<evidence type="ECO:0000256" key="2">
    <source>
        <dbReference type="ARBA" id="ARBA00040158"/>
    </source>
</evidence>
<dbReference type="Pfam" id="PF00226">
    <property type="entry name" value="DnaJ"/>
    <property type="match status" value="1"/>
</dbReference>
<name>A0A672K1U2_SINGR</name>
<protein>
    <recommendedName>
        <fullName evidence="2">DnaJ homolog subfamily B member 9</fullName>
    </recommendedName>
    <alternativeName>
        <fullName evidence="3">Endoplasmic reticulum DNA J domain-containing protein 4</fullName>
    </alternativeName>
</protein>
<sequence length="73" mass="8392">INSKLKHLYRYARAYRKLAKEYHPDKNPNAGDKFKEISFAYEVLTNPEKKDLCAVIGRIPQACDGNVMPLIIL</sequence>
<evidence type="ECO:0000256" key="1">
    <source>
        <dbReference type="ARBA" id="ARBA00023186"/>
    </source>
</evidence>
<feature type="domain" description="J" evidence="6">
    <location>
        <begin position="1"/>
        <end position="57"/>
    </location>
</feature>
<evidence type="ECO:0000313" key="8">
    <source>
        <dbReference type="Proteomes" id="UP000472262"/>
    </source>
</evidence>
<dbReference type="InParanoid" id="A0A672K1U2"/>
<comment type="subunit">
    <text evidence="5">Interacts with HSPA5/BiP; interaction is direct. Interacts with ERN1/IRE1 (via the luminal region). Interacts with DERL1.</text>
</comment>
<dbReference type="GO" id="GO:0036503">
    <property type="term" value="P:ERAD pathway"/>
    <property type="evidence" value="ECO:0007669"/>
    <property type="project" value="TreeGrafter"/>
</dbReference>
<dbReference type="GO" id="GO:0051087">
    <property type="term" value="F:protein-folding chaperone binding"/>
    <property type="evidence" value="ECO:0007669"/>
    <property type="project" value="TreeGrafter"/>
</dbReference>
<evidence type="ECO:0000256" key="5">
    <source>
        <dbReference type="ARBA" id="ARBA00046365"/>
    </source>
</evidence>
<accession>A0A672K1U2</accession>
<evidence type="ECO:0000256" key="4">
    <source>
        <dbReference type="ARBA" id="ARBA00045428"/>
    </source>
</evidence>
<dbReference type="AlphaFoldDB" id="A0A672K1U2"/>
<reference evidence="7" key="1">
    <citation type="submission" date="2025-08" db="UniProtKB">
        <authorList>
            <consortium name="Ensembl"/>
        </authorList>
    </citation>
    <scope>IDENTIFICATION</scope>
</reference>
<keyword evidence="8" id="KW-1185">Reference proteome</keyword>
<dbReference type="Gene3D" id="1.10.287.110">
    <property type="entry name" value="DnaJ domain"/>
    <property type="match status" value="1"/>
</dbReference>
<dbReference type="PROSITE" id="PS50076">
    <property type="entry name" value="DNAJ_2"/>
    <property type="match status" value="1"/>
</dbReference>